<evidence type="ECO:0000256" key="11">
    <source>
        <dbReference type="RuleBase" id="RU004005"/>
    </source>
</evidence>
<evidence type="ECO:0000256" key="10">
    <source>
        <dbReference type="HAMAP-Rule" id="MF_01331"/>
    </source>
</evidence>
<keyword evidence="5 10" id="KW-0694">RNA-binding</keyword>
<dbReference type="PROSITE" id="PS00464">
    <property type="entry name" value="RIBOSOMAL_L22"/>
    <property type="match status" value="1"/>
</dbReference>
<evidence type="ECO:0000313" key="14">
    <source>
        <dbReference type="EMBL" id="AKQ04459.1"/>
    </source>
</evidence>
<dbReference type="GO" id="GO:0022625">
    <property type="term" value="C:cytosolic large ribosomal subunit"/>
    <property type="evidence" value="ECO:0007669"/>
    <property type="project" value="TreeGrafter"/>
</dbReference>
<evidence type="ECO:0000256" key="6">
    <source>
        <dbReference type="ARBA" id="ARBA00022980"/>
    </source>
</evidence>
<dbReference type="InterPro" id="IPR018260">
    <property type="entry name" value="Ribosomal_uL22_CS"/>
</dbReference>
<comment type="function">
    <text evidence="8">This protein binds specifically to 23S rRNA; its binding is stimulated by other ribosomal proteins, e.g. L4, L17, and L20. It is important during the early stages of 50S assembly. It makes multiple contacts with different domains of the 23S rRNA in the assembled 50S subunit and ribosome.</text>
</comment>
<dbReference type="AlphaFoldDB" id="A0A0H4TUE2"/>
<dbReference type="Gene3D" id="3.90.470.10">
    <property type="entry name" value="Ribosomal protein L22/L17"/>
    <property type="match status" value="1"/>
</dbReference>
<protein>
    <recommendedName>
        <fullName evidence="9 10">Large ribosomal subunit protein uL22</fullName>
    </recommendedName>
</protein>
<evidence type="ECO:0000256" key="9">
    <source>
        <dbReference type="ARBA" id="ARBA00035207"/>
    </source>
</evidence>
<name>A0A0H4TUE2_9ACTN</name>
<evidence type="ECO:0000256" key="3">
    <source>
        <dbReference type="ARBA" id="ARBA00011838"/>
    </source>
</evidence>
<comment type="function">
    <text evidence="10 13">This protein binds specifically to 23S rRNA; its binding is stimulated by other ribosomal proteins, e.g., L4, L17, and L20. It is important during the early stages of 50S assembly. It makes multiple contacts with different domains of the 23S rRNA in the assembled 50S subunit and ribosome.</text>
</comment>
<keyword evidence="6 10" id="KW-0689">Ribosomal protein</keyword>
<accession>A0A0H4TUE2</accession>
<evidence type="ECO:0000256" key="13">
    <source>
        <dbReference type="RuleBase" id="RU004008"/>
    </source>
</evidence>
<dbReference type="GO" id="GO:0019843">
    <property type="term" value="F:rRNA binding"/>
    <property type="evidence" value="ECO:0007669"/>
    <property type="project" value="UniProtKB-UniRule"/>
</dbReference>
<dbReference type="GO" id="GO:0006412">
    <property type="term" value="P:translation"/>
    <property type="evidence" value="ECO:0007669"/>
    <property type="project" value="UniProtKB-UniRule"/>
</dbReference>
<evidence type="ECO:0000256" key="2">
    <source>
        <dbReference type="ARBA" id="ARBA00009451"/>
    </source>
</evidence>
<dbReference type="InterPro" id="IPR036394">
    <property type="entry name" value="Ribosomal_uL22_sf"/>
</dbReference>
<evidence type="ECO:0000256" key="5">
    <source>
        <dbReference type="ARBA" id="ARBA00022884"/>
    </source>
</evidence>
<proteinExistence type="inferred from homology"/>
<comment type="function">
    <text evidence="1 10">The globular domain of the protein is located near the polypeptide exit tunnel on the outside of the subunit, while an extended beta-hairpin is found that lines the wall of the exit tunnel in the center of the 70S ribosome.</text>
</comment>
<comment type="subunit">
    <text evidence="3 10 12">Part of the 50S ribosomal subunit.</text>
</comment>
<dbReference type="PANTHER" id="PTHR13501">
    <property type="entry name" value="CHLOROPLAST 50S RIBOSOMAL PROTEIN L22-RELATED"/>
    <property type="match status" value="1"/>
</dbReference>
<evidence type="ECO:0000256" key="12">
    <source>
        <dbReference type="RuleBase" id="RU004006"/>
    </source>
</evidence>
<comment type="similarity">
    <text evidence="2 10 11">Belongs to the universal ribosomal protein uL22 family.</text>
</comment>
<evidence type="ECO:0000256" key="1">
    <source>
        <dbReference type="ARBA" id="ARBA00003478"/>
    </source>
</evidence>
<evidence type="ECO:0000256" key="8">
    <source>
        <dbReference type="ARBA" id="ARBA00025084"/>
    </source>
</evidence>
<evidence type="ECO:0000256" key="4">
    <source>
        <dbReference type="ARBA" id="ARBA00022730"/>
    </source>
</evidence>
<dbReference type="HAMAP" id="MF_01331_B">
    <property type="entry name" value="Ribosomal_uL22_B"/>
    <property type="match status" value="1"/>
</dbReference>
<dbReference type="InterPro" id="IPR047867">
    <property type="entry name" value="Ribosomal_uL22_bac/org-type"/>
</dbReference>
<dbReference type="Pfam" id="PF00237">
    <property type="entry name" value="Ribosomal_L22"/>
    <property type="match status" value="1"/>
</dbReference>
<gene>
    <name evidence="10" type="primary">rplV</name>
</gene>
<evidence type="ECO:0000256" key="7">
    <source>
        <dbReference type="ARBA" id="ARBA00023274"/>
    </source>
</evidence>
<dbReference type="EMBL" id="KT007039">
    <property type="protein sequence ID" value="AKQ04459.1"/>
    <property type="molecule type" value="Genomic_DNA"/>
</dbReference>
<reference evidence="14" key="1">
    <citation type="journal article" date="2015" name="ISME J.">
        <title>Aquifer environment selects for microbial species cohorts in sediment and groundwater.</title>
        <authorList>
            <person name="Hug L.A."/>
            <person name="Thomas B.C."/>
            <person name="Brown C.T."/>
            <person name="Frischkorn K.R."/>
            <person name="Williams K.H."/>
            <person name="Tringe S.G."/>
            <person name="Banfield J.F."/>
        </authorList>
    </citation>
    <scope>NUCLEOTIDE SEQUENCE</scope>
</reference>
<dbReference type="GO" id="GO:0003735">
    <property type="term" value="F:structural constituent of ribosome"/>
    <property type="evidence" value="ECO:0007669"/>
    <property type="project" value="InterPro"/>
</dbReference>
<sequence>MSETAVAEKNAKAVARYIRIAPRKTRAAIDLIRGKKVDEAVSTLRLSPRTGAKAVLKVVNSALANAEKQLQQRREDLYVKRAYVDQGPTLRRFRPRAMGRAARIRKKTSHITIILAEGGE</sequence>
<dbReference type="NCBIfam" id="TIGR01044">
    <property type="entry name" value="rplV_bact"/>
    <property type="match status" value="1"/>
</dbReference>
<organism evidence="14">
    <name type="scientific">uncultured actinobacterium Rifle_16ft_4_minimus_550</name>
    <dbReference type="NCBI Taxonomy" id="1665149"/>
    <lineage>
        <taxon>Bacteria</taxon>
        <taxon>Bacillati</taxon>
        <taxon>Actinomycetota</taxon>
        <taxon>Actinomycetes</taxon>
        <taxon>marine Actinobacteria clade</taxon>
        <taxon>environmental samples</taxon>
    </lineage>
</organism>
<dbReference type="InterPro" id="IPR005727">
    <property type="entry name" value="Ribosomal_uL22_bac/chlpt-type"/>
</dbReference>
<dbReference type="InterPro" id="IPR001063">
    <property type="entry name" value="Ribosomal_uL22"/>
</dbReference>
<keyword evidence="7 10" id="KW-0687">Ribonucleoprotein</keyword>
<keyword evidence="4 10" id="KW-0699">rRNA-binding</keyword>
<dbReference type="SUPFAM" id="SSF54843">
    <property type="entry name" value="Ribosomal protein L22"/>
    <property type="match status" value="1"/>
</dbReference>
<dbReference type="CDD" id="cd00336">
    <property type="entry name" value="Ribosomal_L22"/>
    <property type="match status" value="1"/>
</dbReference>
<dbReference type="PANTHER" id="PTHR13501:SF8">
    <property type="entry name" value="LARGE RIBOSOMAL SUBUNIT PROTEIN UL22M"/>
    <property type="match status" value="1"/>
</dbReference>